<protein>
    <submittedName>
        <fullName evidence="2">Uncharacterized protein</fullName>
    </submittedName>
</protein>
<evidence type="ECO:0000313" key="3">
    <source>
        <dbReference type="Proteomes" id="UP000078200"/>
    </source>
</evidence>
<feature type="transmembrane region" description="Helical" evidence="1">
    <location>
        <begin position="12"/>
        <end position="28"/>
    </location>
</feature>
<evidence type="ECO:0000313" key="2">
    <source>
        <dbReference type="EnsemblMetazoa" id="GAUT007875-PA"/>
    </source>
</evidence>
<keyword evidence="3" id="KW-1185">Reference proteome</keyword>
<keyword evidence="1" id="KW-1133">Transmembrane helix</keyword>
<evidence type="ECO:0000256" key="1">
    <source>
        <dbReference type="SAM" id="Phobius"/>
    </source>
</evidence>
<reference evidence="2" key="1">
    <citation type="submission" date="2020-05" db="UniProtKB">
        <authorList>
            <consortium name="EnsemblMetazoa"/>
        </authorList>
    </citation>
    <scope>IDENTIFICATION</scope>
    <source>
        <strain evidence="2">TTRI</strain>
    </source>
</reference>
<dbReference type="Proteomes" id="UP000078200">
    <property type="component" value="Unassembled WGS sequence"/>
</dbReference>
<keyword evidence="1" id="KW-0472">Membrane</keyword>
<keyword evidence="1" id="KW-0812">Transmembrane</keyword>
<sequence length="128" mass="14445">MLFKLQQQESLHFYLPAIVYLYMYGPTLENSENVFSILTPKSKVFKDGQPVSIGCLSILITIIITLVSVFSHKINQGHFGWQRHSMHSFDMISQVTECYGSAPSLFALFSKGVEKNFVTMKAALSCEN</sequence>
<organism evidence="2 3">
    <name type="scientific">Glossina austeni</name>
    <name type="common">Savannah tsetse fly</name>
    <dbReference type="NCBI Taxonomy" id="7395"/>
    <lineage>
        <taxon>Eukaryota</taxon>
        <taxon>Metazoa</taxon>
        <taxon>Ecdysozoa</taxon>
        <taxon>Arthropoda</taxon>
        <taxon>Hexapoda</taxon>
        <taxon>Insecta</taxon>
        <taxon>Pterygota</taxon>
        <taxon>Neoptera</taxon>
        <taxon>Endopterygota</taxon>
        <taxon>Diptera</taxon>
        <taxon>Brachycera</taxon>
        <taxon>Muscomorpha</taxon>
        <taxon>Hippoboscoidea</taxon>
        <taxon>Glossinidae</taxon>
        <taxon>Glossina</taxon>
    </lineage>
</organism>
<dbReference type="EnsemblMetazoa" id="GAUT007875-RA">
    <property type="protein sequence ID" value="GAUT007875-PA"/>
    <property type="gene ID" value="GAUT007875"/>
</dbReference>
<accession>A0A1A9UKY1</accession>
<dbReference type="AlphaFoldDB" id="A0A1A9UKY1"/>
<name>A0A1A9UKY1_GLOAU</name>
<feature type="transmembrane region" description="Helical" evidence="1">
    <location>
        <begin position="48"/>
        <end position="70"/>
    </location>
</feature>
<dbReference type="VEuPathDB" id="VectorBase:GAUT007875"/>
<proteinExistence type="predicted"/>